<sequence length="166" mass="17424">MRSILFLATGALGMVTIAHALPALVSTTTDALHTAERTAGTINPGSNSLANTKISDKSYSVLQKRVKPHRVKVEVQAGSSGSRGGGLPADTADEWIEAAQKALADISCNKGTILNGPHSGGDSSSADQREHITVQPEDGGSKMHVYFDGTYTRSKVTHKKGRKGGR</sequence>
<reference evidence="4" key="3">
    <citation type="submission" date="2025-08" db="UniProtKB">
        <authorList>
            <consortium name="RefSeq"/>
        </authorList>
    </citation>
    <scope>IDENTIFICATION</scope>
    <source>
        <strain evidence="4">NI907</strain>
    </source>
</reference>
<evidence type="ECO:0000313" key="4">
    <source>
        <dbReference type="RefSeq" id="XP_030981819.1"/>
    </source>
</evidence>
<proteinExistence type="predicted"/>
<feature type="chain" id="PRO_5028131866" evidence="2">
    <location>
        <begin position="21"/>
        <end position="166"/>
    </location>
</feature>
<evidence type="ECO:0000313" key="3">
    <source>
        <dbReference type="Proteomes" id="UP000515153"/>
    </source>
</evidence>
<evidence type="ECO:0000256" key="2">
    <source>
        <dbReference type="SAM" id="SignalP"/>
    </source>
</evidence>
<dbReference type="Proteomes" id="UP000515153">
    <property type="component" value="Chromosome I"/>
</dbReference>
<organism evidence="3 4">
    <name type="scientific">Pyricularia grisea</name>
    <name type="common">Crabgrass-specific blast fungus</name>
    <name type="synonym">Magnaporthe grisea</name>
    <dbReference type="NCBI Taxonomy" id="148305"/>
    <lineage>
        <taxon>Eukaryota</taxon>
        <taxon>Fungi</taxon>
        <taxon>Dikarya</taxon>
        <taxon>Ascomycota</taxon>
        <taxon>Pezizomycotina</taxon>
        <taxon>Sordariomycetes</taxon>
        <taxon>Sordariomycetidae</taxon>
        <taxon>Magnaporthales</taxon>
        <taxon>Pyriculariaceae</taxon>
        <taxon>Pyricularia</taxon>
    </lineage>
</organism>
<accession>A0A6P8B466</accession>
<protein>
    <submittedName>
        <fullName evidence="4">Uncharacterized protein</fullName>
    </submittedName>
</protein>
<gene>
    <name evidence="4" type="ORF">PgNI_06567</name>
</gene>
<name>A0A6P8B466_PYRGI</name>
<dbReference type="AlphaFoldDB" id="A0A6P8B466"/>
<feature type="signal peptide" evidence="2">
    <location>
        <begin position="1"/>
        <end position="20"/>
    </location>
</feature>
<feature type="region of interest" description="Disordered" evidence="1">
    <location>
        <begin position="134"/>
        <end position="166"/>
    </location>
</feature>
<reference evidence="3 4" key="1">
    <citation type="journal article" date="2019" name="Mol. Biol. Evol.">
        <title>Blast fungal genomes show frequent chromosomal changes, gene gains and losses, and effector gene turnover.</title>
        <authorList>
            <person name="Gomez Luciano L.B."/>
            <person name="Jason Tsai I."/>
            <person name="Chuma I."/>
            <person name="Tosa Y."/>
            <person name="Chen Y.H."/>
            <person name="Li J.Y."/>
            <person name="Li M.Y."/>
            <person name="Jade Lu M.Y."/>
            <person name="Nakayashiki H."/>
            <person name="Li W.H."/>
        </authorList>
    </citation>
    <scope>NUCLEOTIDE SEQUENCE [LARGE SCALE GENOMIC DNA]</scope>
    <source>
        <strain evidence="3 4">NI907</strain>
    </source>
</reference>
<keyword evidence="3" id="KW-1185">Reference proteome</keyword>
<reference evidence="4" key="2">
    <citation type="submission" date="2019-10" db="EMBL/GenBank/DDBJ databases">
        <authorList>
            <consortium name="NCBI Genome Project"/>
        </authorList>
    </citation>
    <scope>NUCLEOTIDE SEQUENCE</scope>
    <source>
        <strain evidence="4">NI907</strain>
    </source>
</reference>
<dbReference type="GeneID" id="41961499"/>
<dbReference type="KEGG" id="pgri:PgNI_06567"/>
<keyword evidence="2" id="KW-0732">Signal</keyword>
<evidence type="ECO:0000256" key="1">
    <source>
        <dbReference type="SAM" id="MobiDB-lite"/>
    </source>
</evidence>
<dbReference type="RefSeq" id="XP_030981819.1">
    <property type="nucleotide sequence ID" value="XM_031126590.1"/>
</dbReference>
<feature type="compositionally biased region" description="Basic residues" evidence="1">
    <location>
        <begin position="155"/>
        <end position="166"/>
    </location>
</feature>